<dbReference type="Pfam" id="PF01762">
    <property type="entry name" value="Galactosyl_T"/>
    <property type="match status" value="1"/>
</dbReference>
<keyword evidence="6 13" id="KW-0812">Transmembrane</keyword>
<dbReference type="FunFam" id="3.90.550.50:FF:000001">
    <property type="entry name" value="Hexosyltransferase"/>
    <property type="match status" value="1"/>
</dbReference>
<dbReference type="GO" id="GO:0006629">
    <property type="term" value="P:lipid metabolic process"/>
    <property type="evidence" value="ECO:0007669"/>
    <property type="project" value="UniProtKB-KW"/>
</dbReference>
<evidence type="ECO:0000256" key="4">
    <source>
        <dbReference type="ARBA" id="ARBA00022676"/>
    </source>
</evidence>
<dbReference type="GeneID" id="114766406"/>
<feature type="transmembrane region" description="Helical" evidence="13">
    <location>
        <begin position="25"/>
        <end position="42"/>
    </location>
</feature>
<protein>
    <recommendedName>
        <fullName evidence="13">Hexosyltransferase</fullName>
        <ecNumber evidence="13">2.4.1.-</ecNumber>
    </recommendedName>
</protein>
<dbReference type="InterPro" id="IPR002659">
    <property type="entry name" value="Glyco_trans_31"/>
</dbReference>
<evidence type="ECO:0000256" key="10">
    <source>
        <dbReference type="ARBA" id="ARBA00023098"/>
    </source>
</evidence>
<evidence type="ECO:0000256" key="6">
    <source>
        <dbReference type="ARBA" id="ARBA00022692"/>
    </source>
</evidence>
<evidence type="ECO:0000256" key="7">
    <source>
        <dbReference type="ARBA" id="ARBA00022968"/>
    </source>
</evidence>
<keyword evidence="7 13" id="KW-0735">Signal-anchor</keyword>
<evidence type="ECO:0000256" key="3">
    <source>
        <dbReference type="ARBA" id="ARBA00008661"/>
    </source>
</evidence>
<comment type="pathway">
    <text evidence="2">Protein modification; protein glycosylation.</text>
</comment>
<evidence type="ECO:0000256" key="2">
    <source>
        <dbReference type="ARBA" id="ARBA00004922"/>
    </source>
</evidence>
<keyword evidence="15" id="KW-1185">Reference proteome</keyword>
<dbReference type="GO" id="GO:0008499">
    <property type="term" value="F:N-acetyl-beta-D-glucosaminide beta-(1,3)-galactosyltransferase activity"/>
    <property type="evidence" value="ECO:0007669"/>
    <property type="project" value="TreeGrafter"/>
</dbReference>
<accession>A0AAY4BTS0</accession>
<dbReference type="RefSeq" id="XP_028813003.1">
    <property type="nucleotide sequence ID" value="XM_028957170.1"/>
</dbReference>
<reference evidence="14" key="2">
    <citation type="submission" date="2025-08" db="UniProtKB">
        <authorList>
            <consortium name="Ensembl"/>
        </authorList>
    </citation>
    <scope>IDENTIFICATION</scope>
</reference>
<dbReference type="AlphaFoldDB" id="A0AAY4BTS0"/>
<evidence type="ECO:0000256" key="13">
    <source>
        <dbReference type="RuleBase" id="RU363063"/>
    </source>
</evidence>
<dbReference type="PANTHER" id="PTHR11214:SF115">
    <property type="entry name" value="HEXOSYLTRANSFERASE"/>
    <property type="match status" value="1"/>
</dbReference>
<evidence type="ECO:0000313" key="14">
    <source>
        <dbReference type="Ensembl" id="ENSDCDP00010023922.1"/>
    </source>
</evidence>
<dbReference type="PANTHER" id="PTHR11214">
    <property type="entry name" value="BETA-1,3-N-ACETYLGLUCOSAMINYLTRANSFERASE"/>
    <property type="match status" value="1"/>
</dbReference>
<reference evidence="14" key="3">
    <citation type="submission" date="2025-09" db="UniProtKB">
        <authorList>
            <consortium name="Ensembl"/>
        </authorList>
    </citation>
    <scope>IDENTIFICATION</scope>
</reference>
<keyword evidence="11 13" id="KW-0472">Membrane</keyword>
<dbReference type="GO" id="GO:0000139">
    <property type="term" value="C:Golgi membrane"/>
    <property type="evidence" value="ECO:0007669"/>
    <property type="project" value="UniProtKB-SubCell"/>
</dbReference>
<comment type="subcellular location">
    <subcellularLocation>
        <location evidence="1 13">Golgi apparatus membrane</location>
        <topology evidence="1 13">Single-pass type II membrane protein</topology>
    </subcellularLocation>
</comment>
<evidence type="ECO:0000256" key="5">
    <source>
        <dbReference type="ARBA" id="ARBA00022679"/>
    </source>
</evidence>
<dbReference type="Gene3D" id="3.90.550.50">
    <property type="match status" value="1"/>
</dbReference>
<keyword evidence="10" id="KW-0443">Lipid metabolism</keyword>
<evidence type="ECO:0000256" key="9">
    <source>
        <dbReference type="ARBA" id="ARBA00023034"/>
    </source>
</evidence>
<evidence type="ECO:0000256" key="11">
    <source>
        <dbReference type="ARBA" id="ARBA00023136"/>
    </source>
</evidence>
<gene>
    <name evidence="14" type="primary">LOC114766406</name>
</gene>
<dbReference type="GeneTree" id="ENSGT00940000163421"/>
<reference evidence="14 15" key="1">
    <citation type="submission" date="2020-06" db="EMBL/GenBank/DDBJ databases">
        <authorList>
            <consortium name="Wellcome Sanger Institute Data Sharing"/>
        </authorList>
    </citation>
    <scope>NUCLEOTIDE SEQUENCE [LARGE SCALE GENOMIC DNA]</scope>
</reference>
<evidence type="ECO:0000256" key="1">
    <source>
        <dbReference type="ARBA" id="ARBA00004323"/>
    </source>
</evidence>
<proteinExistence type="inferred from homology"/>
<sequence length="373" mass="42422">MLGDSRNTGSCSIQDTHERCKCSRIKCCFVVLLSLAVLFYYLDDFKLPVIWKSSWWEEYGPKRHSPDQRPLLSLNFSATTNISKPDTDIIMDAGAPEPYYVAYPKKYNFTLNEPLKCQEEKPFVAVVVPVAPQDQTHRDAIRSTWGSERLILNKVVSFFFLLGLPSGDGSAHVQEDILQESREHQDILQANFLDSYYNLTIKTMVMLEWLSMHCTDISYAMKIDSDMFLNVHNLIQLLLQAPKINYMTGLVAKGGIVLRDPSSKWYIPQEVFPEPFYPPYALGLGYVLSIDLSLKLVEAAKNVKALYIEDVYLGLCMKQLGIPPTDPPNQSLFNVFPVDYSRCQYSKLIATTTNSLNDQVNFWTDLQKPGPPC</sequence>
<name>A0AAY4BTS0_9TELE</name>
<evidence type="ECO:0000256" key="12">
    <source>
        <dbReference type="ARBA" id="ARBA00023180"/>
    </source>
</evidence>
<dbReference type="GO" id="GO:0006493">
    <property type="term" value="P:protein O-linked glycosylation"/>
    <property type="evidence" value="ECO:0007669"/>
    <property type="project" value="TreeGrafter"/>
</dbReference>
<comment type="similarity">
    <text evidence="3 13">Belongs to the glycosyltransferase 31 family.</text>
</comment>
<evidence type="ECO:0000313" key="15">
    <source>
        <dbReference type="Proteomes" id="UP000694580"/>
    </source>
</evidence>
<evidence type="ECO:0000256" key="8">
    <source>
        <dbReference type="ARBA" id="ARBA00022989"/>
    </source>
</evidence>
<dbReference type="RefSeq" id="XP_028813005.1">
    <property type="nucleotide sequence ID" value="XM_028957172.1"/>
</dbReference>
<dbReference type="RefSeq" id="XP_028813004.1">
    <property type="nucleotide sequence ID" value="XM_028957171.1"/>
</dbReference>
<keyword evidence="9 13" id="KW-0333">Golgi apparatus</keyword>
<dbReference type="Proteomes" id="UP000694580">
    <property type="component" value="Chromosome 16"/>
</dbReference>
<dbReference type="Ensembl" id="ENSDCDT00010029529.1">
    <property type="protein sequence ID" value="ENSDCDP00010023922.1"/>
    <property type="gene ID" value="ENSDCDG00010015132.1"/>
</dbReference>
<keyword evidence="8 13" id="KW-1133">Transmembrane helix</keyword>
<keyword evidence="12" id="KW-0325">Glycoprotein</keyword>
<organism evidence="14 15">
    <name type="scientific">Denticeps clupeoides</name>
    <name type="common">denticle herring</name>
    <dbReference type="NCBI Taxonomy" id="299321"/>
    <lineage>
        <taxon>Eukaryota</taxon>
        <taxon>Metazoa</taxon>
        <taxon>Chordata</taxon>
        <taxon>Craniata</taxon>
        <taxon>Vertebrata</taxon>
        <taxon>Euteleostomi</taxon>
        <taxon>Actinopterygii</taxon>
        <taxon>Neopterygii</taxon>
        <taxon>Teleostei</taxon>
        <taxon>Clupei</taxon>
        <taxon>Clupeiformes</taxon>
        <taxon>Denticipitoidei</taxon>
        <taxon>Denticipitidae</taxon>
        <taxon>Denticeps</taxon>
    </lineage>
</organism>
<dbReference type="EC" id="2.4.1.-" evidence="13"/>
<keyword evidence="5" id="KW-0808">Transferase</keyword>
<keyword evidence="4 13" id="KW-0328">Glycosyltransferase</keyword>